<feature type="chain" id="PRO_5045691790" evidence="1">
    <location>
        <begin position="20"/>
        <end position="380"/>
    </location>
</feature>
<reference evidence="5" key="1">
    <citation type="journal article" date="2019" name="Int. J. Syst. Evol. Microbiol.">
        <title>The Global Catalogue of Microorganisms (GCM) 10K type strain sequencing project: providing services to taxonomists for standard genome sequencing and annotation.</title>
        <authorList>
            <consortium name="The Broad Institute Genomics Platform"/>
            <consortium name="The Broad Institute Genome Sequencing Center for Infectious Disease"/>
            <person name="Wu L."/>
            <person name="Ma J."/>
        </authorList>
    </citation>
    <scope>NUCLEOTIDE SEQUENCE [LARGE SCALE GENOMIC DNA]</scope>
    <source>
        <strain evidence="5">CGMCC 1.15774</strain>
    </source>
</reference>
<protein>
    <submittedName>
        <fullName evidence="4">SGNH/GDSL hydrolase family protein</fullName>
        <ecNumber evidence="4">3.1.-.-</ecNumber>
    </submittedName>
</protein>
<evidence type="ECO:0000256" key="1">
    <source>
        <dbReference type="SAM" id="SignalP"/>
    </source>
</evidence>
<proteinExistence type="predicted"/>
<dbReference type="SUPFAM" id="SSF52266">
    <property type="entry name" value="SGNH hydrolase"/>
    <property type="match status" value="1"/>
</dbReference>
<dbReference type="Proteomes" id="UP001595841">
    <property type="component" value="Unassembled WGS sequence"/>
</dbReference>
<keyword evidence="1" id="KW-0732">Signal</keyword>
<dbReference type="InterPro" id="IPR013830">
    <property type="entry name" value="SGNH_hydro"/>
</dbReference>
<dbReference type="EC" id="3.1.-.-" evidence="4"/>
<feature type="signal peptide" evidence="1">
    <location>
        <begin position="1"/>
        <end position="19"/>
    </location>
</feature>
<name>A0ABV8PM94_9FLAO</name>
<organism evidence="4 5">
    <name type="scientific">Flagellimonas marina</name>
    <dbReference type="NCBI Taxonomy" id="1775168"/>
    <lineage>
        <taxon>Bacteria</taxon>
        <taxon>Pseudomonadati</taxon>
        <taxon>Bacteroidota</taxon>
        <taxon>Flavobacteriia</taxon>
        <taxon>Flavobacteriales</taxon>
        <taxon>Flavobacteriaceae</taxon>
        <taxon>Flagellimonas</taxon>
    </lineage>
</organism>
<keyword evidence="5" id="KW-1185">Reference proteome</keyword>
<evidence type="ECO:0000313" key="4">
    <source>
        <dbReference type="EMBL" id="MFC4221288.1"/>
    </source>
</evidence>
<dbReference type="Gene3D" id="3.40.50.1110">
    <property type="entry name" value="SGNH hydrolase"/>
    <property type="match status" value="1"/>
</dbReference>
<evidence type="ECO:0000259" key="3">
    <source>
        <dbReference type="Pfam" id="PF14607"/>
    </source>
</evidence>
<evidence type="ECO:0000313" key="5">
    <source>
        <dbReference type="Proteomes" id="UP001595841"/>
    </source>
</evidence>
<feature type="domain" description="SGNH hydrolase-type esterase" evidence="2">
    <location>
        <begin position="198"/>
        <end position="372"/>
    </location>
</feature>
<evidence type="ECO:0000259" key="2">
    <source>
        <dbReference type="Pfam" id="PF14606"/>
    </source>
</evidence>
<comment type="caution">
    <text evidence="4">The sequence shown here is derived from an EMBL/GenBank/DDBJ whole genome shotgun (WGS) entry which is preliminary data.</text>
</comment>
<keyword evidence="4" id="KW-0378">Hydrolase</keyword>
<feature type="domain" description="SGNH hydrolase-type esterase N-terminal" evidence="3">
    <location>
        <begin position="42"/>
        <end position="187"/>
    </location>
</feature>
<dbReference type="InterPro" id="IPR036514">
    <property type="entry name" value="SGNH_hydro_sf"/>
</dbReference>
<gene>
    <name evidence="4" type="ORF">ACFOWS_14140</name>
</gene>
<accession>A0ABV8PM94</accession>
<dbReference type="EMBL" id="JBHSCL010000009">
    <property type="protein sequence ID" value="MFC4221288.1"/>
    <property type="molecule type" value="Genomic_DNA"/>
</dbReference>
<dbReference type="Gene3D" id="2.60.120.260">
    <property type="entry name" value="Galactose-binding domain-like"/>
    <property type="match status" value="1"/>
</dbReference>
<sequence>MKSTWIIVLSLGMSLGVSAQTPTAQKLDSNMALKQVDSNGIVWLDPKHEPVKIVGFEWFGQDSVYRRLPLNPKWPIRGAVSRLADHTAGGQMKFQTNSKRIQLKVELDEPSGMYHMPPTGQSGFDLYVRTENGQVYLKTARFGARDSIYQTELLNTNMNEMRSYTINFPLYNGVKSVHLGIEEGADIKEPMPFSFKGKIVTYGTSITQGGCVSRPGMVYSNILSRKLDAQFVNLGFSGNGMGEPELAYLINEIPDVSFIILDYEGNALDSIKESLGPFVDILRSKHPFTPILIMSKTRRYRSATGEGYRHQIDLRDFQRDLVHERKKLGDDNIYFLDGTQVLGDDFFECTVDGGHPTDLGFYRIGEALYAKIREIQEKKA</sequence>
<dbReference type="GO" id="GO:0016787">
    <property type="term" value="F:hydrolase activity"/>
    <property type="evidence" value="ECO:0007669"/>
    <property type="project" value="UniProtKB-KW"/>
</dbReference>
<dbReference type="InterPro" id="IPR032740">
    <property type="entry name" value="GxDLY"/>
</dbReference>
<dbReference type="RefSeq" id="WP_379765777.1">
    <property type="nucleotide sequence ID" value="NZ_JBHSCL010000009.1"/>
</dbReference>
<dbReference type="Pfam" id="PF14607">
    <property type="entry name" value="GxDLY"/>
    <property type="match status" value="1"/>
</dbReference>
<dbReference type="Pfam" id="PF14606">
    <property type="entry name" value="Lipase_GDSL_3"/>
    <property type="match status" value="1"/>
</dbReference>